<name>Q1YL49_AURMS</name>
<reference evidence="3 4" key="1">
    <citation type="journal article" date="2008" name="Appl. Environ. Microbiol.">
        <title>Genomic insights into Mn(II) oxidation by the marine alphaproteobacterium Aurantimonas sp. strain SI85-9A1.</title>
        <authorList>
            <person name="Dick G.J."/>
            <person name="Podell S."/>
            <person name="Johnson H.A."/>
            <person name="Rivera-Espinoza Y."/>
            <person name="Bernier-Latmani R."/>
            <person name="McCarthy J.K."/>
            <person name="Torpey J.W."/>
            <person name="Clement B.G."/>
            <person name="Gaasterland T."/>
            <person name="Tebo B.M."/>
        </authorList>
    </citation>
    <scope>NUCLEOTIDE SEQUENCE [LARGE SCALE GENOMIC DNA]</scope>
    <source>
        <strain evidence="3 4">SI85-9A1</strain>
    </source>
</reference>
<dbReference type="GO" id="GO:0003824">
    <property type="term" value="F:catalytic activity"/>
    <property type="evidence" value="ECO:0007669"/>
    <property type="project" value="InterPro"/>
</dbReference>
<dbReference type="InterPro" id="IPR000120">
    <property type="entry name" value="Amidase"/>
</dbReference>
<feature type="domain" description="Amidase" evidence="2">
    <location>
        <begin position="30"/>
        <end position="447"/>
    </location>
</feature>
<dbReference type="BioCyc" id="AURANTIMONAS:SI859A1_02698-MONOMER"/>
<sequence length="469" mass="48700">MTSSATEAWRLDASALVEQYRQGASDPVAIVDLCLARIARIDPSLNAFVCLSPTARDEAAASAARWRSGAPIGPLDGVPIAVKDNLVVKGMPATFGSRLYASTIAARDELPIRRLRDAGAIVIGKTNTPEFAVEGYTSNDLFGVTRNPWAPALTPGGSSGGSVAAVAAGLVPVAIGTDGGGSSRRPAAYTGLVGVKPGIGHVPRADGLPQVLLDFEVVGTFTRSARDAALLDSVLAGPDRADPASRCPPDAPAADRPLRILLVERIDANPCAPEILTALHAAADAFAALGHRVTCTELPFDSAGLAAIWSSIAEIGLARLLAVEPDFADKVNPKYVAMARRGADWSASDLLGILETVAALRRQVSQGFADFDLILMPACAAMPWAADTPFPDRIDGHTVGPRGHAVYTGWVNAAGLPAIALPCPVPSGTLPIGVQLIGDRGAEPTLLALAAAYEERCPWDDRWPDIAAS</sequence>
<dbReference type="Proteomes" id="UP000000321">
    <property type="component" value="Unassembled WGS sequence"/>
</dbReference>
<dbReference type="OrthoDB" id="9814821at2"/>
<dbReference type="InterPro" id="IPR036928">
    <property type="entry name" value="AS_sf"/>
</dbReference>
<dbReference type="PANTHER" id="PTHR11895">
    <property type="entry name" value="TRANSAMIDASE"/>
    <property type="match status" value="1"/>
</dbReference>
<keyword evidence="4" id="KW-1185">Reference proteome</keyword>
<accession>Q1YL49</accession>
<dbReference type="RefSeq" id="WP_009210520.1">
    <property type="nucleotide sequence ID" value="NZ_BBWP01000002.1"/>
</dbReference>
<dbReference type="InterPro" id="IPR023631">
    <property type="entry name" value="Amidase_dom"/>
</dbReference>
<dbReference type="Gene3D" id="3.90.1300.10">
    <property type="entry name" value="Amidase signature (AS) domain"/>
    <property type="match status" value="1"/>
</dbReference>
<proteinExistence type="inferred from homology"/>
<evidence type="ECO:0000313" key="4">
    <source>
        <dbReference type="Proteomes" id="UP000000321"/>
    </source>
</evidence>
<dbReference type="PANTHER" id="PTHR11895:SF7">
    <property type="entry name" value="GLUTAMYL-TRNA(GLN) AMIDOTRANSFERASE SUBUNIT A, MITOCHONDRIAL"/>
    <property type="match status" value="1"/>
</dbReference>
<comment type="similarity">
    <text evidence="1">Belongs to the amidase family.</text>
</comment>
<evidence type="ECO:0000259" key="2">
    <source>
        <dbReference type="Pfam" id="PF01425"/>
    </source>
</evidence>
<gene>
    <name evidence="3" type="ORF">SI859A1_02698</name>
</gene>
<evidence type="ECO:0000256" key="1">
    <source>
        <dbReference type="ARBA" id="ARBA00009199"/>
    </source>
</evidence>
<dbReference type="HOGENOM" id="CLU_009600_0_4_5"/>
<organism evidence="3 4">
    <name type="scientific">Aurantimonas manganoxydans (strain ATCC BAA-1229 / DSM 21871 / SI85-9A1)</name>
    <dbReference type="NCBI Taxonomy" id="287752"/>
    <lineage>
        <taxon>Bacteria</taxon>
        <taxon>Pseudomonadati</taxon>
        <taxon>Pseudomonadota</taxon>
        <taxon>Alphaproteobacteria</taxon>
        <taxon>Hyphomicrobiales</taxon>
        <taxon>Aurantimonadaceae</taxon>
        <taxon>Aurantimonas</taxon>
    </lineage>
</organism>
<dbReference type="SUPFAM" id="SSF75304">
    <property type="entry name" value="Amidase signature (AS) enzymes"/>
    <property type="match status" value="1"/>
</dbReference>
<protein>
    <submittedName>
        <fullName evidence="3">Putative amidase</fullName>
    </submittedName>
</protein>
<dbReference type="Pfam" id="PF01425">
    <property type="entry name" value="Amidase"/>
    <property type="match status" value="1"/>
</dbReference>
<evidence type="ECO:0000313" key="3">
    <source>
        <dbReference type="EMBL" id="EAS51882.1"/>
    </source>
</evidence>
<dbReference type="AlphaFoldDB" id="Q1YL49"/>
<comment type="caution">
    <text evidence="3">The sequence shown here is derived from an EMBL/GenBank/DDBJ whole genome shotgun (WGS) entry which is preliminary data.</text>
</comment>
<dbReference type="EMBL" id="AAPJ01000001">
    <property type="protein sequence ID" value="EAS51882.1"/>
    <property type="molecule type" value="Genomic_DNA"/>
</dbReference>